<protein>
    <recommendedName>
        <fullName evidence="10">Nuclear receptor domain-containing protein</fullName>
    </recommendedName>
</protein>
<keyword evidence="5" id="KW-0238">DNA-binding</keyword>
<organism evidence="11 13">
    <name type="scientific">Rotaria sordida</name>
    <dbReference type="NCBI Taxonomy" id="392033"/>
    <lineage>
        <taxon>Eukaryota</taxon>
        <taxon>Metazoa</taxon>
        <taxon>Spiralia</taxon>
        <taxon>Gnathifera</taxon>
        <taxon>Rotifera</taxon>
        <taxon>Eurotatoria</taxon>
        <taxon>Bdelloidea</taxon>
        <taxon>Philodinida</taxon>
        <taxon>Philodinidae</taxon>
        <taxon>Rotaria</taxon>
    </lineage>
</organism>
<proteinExistence type="predicted"/>
<name>A0A815APQ5_9BILA</name>
<evidence type="ECO:0000256" key="5">
    <source>
        <dbReference type="ARBA" id="ARBA00023125"/>
    </source>
</evidence>
<feature type="region of interest" description="Disordered" evidence="9">
    <location>
        <begin position="1"/>
        <end position="22"/>
    </location>
</feature>
<keyword evidence="8" id="KW-0539">Nucleus</keyword>
<comment type="caution">
    <text evidence="11">The sequence shown here is derived from an EMBL/GenBank/DDBJ whole genome shotgun (WGS) entry which is preliminary data.</text>
</comment>
<dbReference type="GO" id="GO:0008270">
    <property type="term" value="F:zinc ion binding"/>
    <property type="evidence" value="ECO:0007669"/>
    <property type="project" value="UniProtKB-KW"/>
</dbReference>
<dbReference type="Gene3D" id="3.30.50.10">
    <property type="entry name" value="Erythroid Transcription Factor GATA-1, subunit A"/>
    <property type="match status" value="1"/>
</dbReference>
<keyword evidence="2" id="KW-0863">Zinc-finger</keyword>
<evidence type="ECO:0000256" key="8">
    <source>
        <dbReference type="ARBA" id="ARBA00023242"/>
    </source>
</evidence>
<gene>
    <name evidence="12" type="ORF">JBS370_LOCUS27251</name>
    <name evidence="11" type="ORF">ZHD862_LOCUS25866</name>
</gene>
<evidence type="ECO:0000256" key="3">
    <source>
        <dbReference type="ARBA" id="ARBA00022833"/>
    </source>
</evidence>
<dbReference type="GO" id="GO:0030154">
    <property type="term" value="P:cell differentiation"/>
    <property type="evidence" value="ECO:0007669"/>
    <property type="project" value="TreeGrafter"/>
</dbReference>
<dbReference type="InterPro" id="IPR050234">
    <property type="entry name" value="Nuclear_hormone_rcpt_NR1"/>
</dbReference>
<dbReference type="SMART" id="SM00399">
    <property type="entry name" value="ZnF_C4"/>
    <property type="match status" value="1"/>
</dbReference>
<reference evidence="11" key="1">
    <citation type="submission" date="2021-02" db="EMBL/GenBank/DDBJ databases">
        <authorList>
            <person name="Nowell W R."/>
        </authorList>
    </citation>
    <scope>NUCLEOTIDE SEQUENCE</scope>
</reference>
<dbReference type="EMBL" id="CAJOBD010005059">
    <property type="protein sequence ID" value="CAF4018324.1"/>
    <property type="molecule type" value="Genomic_DNA"/>
</dbReference>
<dbReference type="PANTHER" id="PTHR24082">
    <property type="entry name" value="NUCLEAR HORMONE RECEPTOR"/>
    <property type="match status" value="1"/>
</dbReference>
<dbReference type="EMBL" id="CAJNOT010001888">
    <property type="protein sequence ID" value="CAF1260268.1"/>
    <property type="molecule type" value="Genomic_DNA"/>
</dbReference>
<dbReference type="Proteomes" id="UP000663864">
    <property type="component" value="Unassembled WGS sequence"/>
</dbReference>
<evidence type="ECO:0000256" key="6">
    <source>
        <dbReference type="ARBA" id="ARBA00023163"/>
    </source>
</evidence>
<evidence type="ECO:0000259" key="10">
    <source>
        <dbReference type="PROSITE" id="PS51030"/>
    </source>
</evidence>
<dbReference type="GO" id="GO:0004879">
    <property type="term" value="F:nuclear receptor activity"/>
    <property type="evidence" value="ECO:0007669"/>
    <property type="project" value="TreeGrafter"/>
</dbReference>
<dbReference type="SUPFAM" id="SSF57716">
    <property type="entry name" value="Glucocorticoid receptor-like (DNA-binding domain)"/>
    <property type="match status" value="1"/>
</dbReference>
<accession>A0A815APQ5</accession>
<evidence type="ECO:0000256" key="2">
    <source>
        <dbReference type="ARBA" id="ARBA00022771"/>
    </source>
</evidence>
<dbReference type="PROSITE" id="PS51030">
    <property type="entry name" value="NUCLEAR_REC_DBD_2"/>
    <property type="match status" value="1"/>
</dbReference>
<evidence type="ECO:0000313" key="11">
    <source>
        <dbReference type="EMBL" id="CAF1260268.1"/>
    </source>
</evidence>
<dbReference type="GO" id="GO:0045944">
    <property type="term" value="P:positive regulation of transcription by RNA polymerase II"/>
    <property type="evidence" value="ECO:0007669"/>
    <property type="project" value="TreeGrafter"/>
</dbReference>
<dbReference type="InterPro" id="IPR035500">
    <property type="entry name" value="NHR-like_dom_sf"/>
</dbReference>
<dbReference type="SUPFAM" id="SSF48508">
    <property type="entry name" value="Nuclear receptor ligand-binding domain"/>
    <property type="match status" value="1"/>
</dbReference>
<evidence type="ECO:0000256" key="4">
    <source>
        <dbReference type="ARBA" id="ARBA00023015"/>
    </source>
</evidence>
<evidence type="ECO:0000313" key="12">
    <source>
        <dbReference type="EMBL" id="CAF4018324.1"/>
    </source>
</evidence>
<evidence type="ECO:0000256" key="7">
    <source>
        <dbReference type="ARBA" id="ARBA00023170"/>
    </source>
</evidence>
<keyword evidence="6" id="KW-0804">Transcription</keyword>
<dbReference type="AlphaFoldDB" id="A0A815APQ5"/>
<feature type="domain" description="Nuclear receptor" evidence="10">
    <location>
        <begin position="1"/>
        <end position="89"/>
    </location>
</feature>
<dbReference type="Pfam" id="PF00105">
    <property type="entry name" value="zf-C4"/>
    <property type="match status" value="1"/>
</dbReference>
<keyword evidence="7" id="KW-0675">Receptor</keyword>
<dbReference type="GO" id="GO:0000978">
    <property type="term" value="F:RNA polymerase II cis-regulatory region sequence-specific DNA binding"/>
    <property type="evidence" value="ECO:0007669"/>
    <property type="project" value="TreeGrafter"/>
</dbReference>
<dbReference type="Proteomes" id="UP000663836">
    <property type="component" value="Unassembled WGS sequence"/>
</dbReference>
<evidence type="ECO:0000313" key="13">
    <source>
        <dbReference type="Proteomes" id="UP000663864"/>
    </source>
</evidence>
<keyword evidence="1" id="KW-0479">Metal-binding</keyword>
<sequence length="370" mass="42182">MEVTPTEVRNDSTSTPTINSRSVRQRITSPVVCKVCGSSAQYSYYGAIVPLKCKSGDHCEINVYNRRICPSCRLAKCFASGMTVEMIRSSRANQTMINRKKKSASTALVRLADRRNQLAQIPTLNLLRSDISTLTVGQWNHLSNLVHCFDEYSELSFIKHFIHEQSALPPKFRFKYASVRNFFTSMMSKVQLVFEKNRDIFSLSLHDRSTLLRSTVEYTTSIGGAVILRQAHLFDNPAFFKSAELIFRPSAVALTKQTIDQLDPDITFIKIIFAVVAFLISNYTVYTSTAPTNLTDAKKILRIQDIYTDLVWRYLIYKYNDHDAILCFSNFIRCLFLINDSVVEAHEAQQYTDIIDSVVEATQQKLTLNQ</sequence>
<dbReference type="InterPro" id="IPR001628">
    <property type="entry name" value="Znf_hrmn_rcpt"/>
</dbReference>
<evidence type="ECO:0000256" key="9">
    <source>
        <dbReference type="SAM" id="MobiDB-lite"/>
    </source>
</evidence>
<dbReference type="GO" id="GO:0000122">
    <property type="term" value="P:negative regulation of transcription by RNA polymerase II"/>
    <property type="evidence" value="ECO:0007669"/>
    <property type="project" value="TreeGrafter"/>
</dbReference>
<keyword evidence="4" id="KW-0805">Transcription regulation</keyword>
<evidence type="ECO:0000256" key="1">
    <source>
        <dbReference type="ARBA" id="ARBA00022723"/>
    </source>
</evidence>
<feature type="compositionally biased region" description="Polar residues" evidence="9">
    <location>
        <begin position="11"/>
        <end position="22"/>
    </location>
</feature>
<dbReference type="InterPro" id="IPR013088">
    <property type="entry name" value="Znf_NHR/GATA"/>
</dbReference>
<keyword evidence="3" id="KW-0862">Zinc</keyword>
<dbReference type="PANTHER" id="PTHR24082:SF283">
    <property type="entry name" value="NUCLEAR HORMONE RECEPTOR HR96"/>
    <property type="match status" value="1"/>
</dbReference>